<reference evidence="1 2" key="1">
    <citation type="journal article" date="2015" name="Nature">
        <title>rRNA introns, odd ribosomes, and small enigmatic genomes across a large radiation of phyla.</title>
        <authorList>
            <person name="Brown C.T."/>
            <person name="Hug L.A."/>
            <person name="Thomas B.C."/>
            <person name="Sharon I."/>
            <person name="Castelle C.J."/>
            <person name="Singh A."/>
            <person name="Wilkins M.J."/>
            <person name="Williams K.H."/>
            <person name="Banfield J.F."/>
        </authorList>
    </citation>
    <scope>NUCLEOTIDE SEQUENCE [LARGE SCALE GENOMIC DNA]</scope>
</reference>
<dbReference type="SUPFAM" id="SSF111369">
    <property type="entry name" value="HlyD-like secretion proteins"/>
    <property type="match status" value="1"/>
</dbReference>
<dbReference type="Gene3D" id="1.10.287.470">
    <property type="entry name" value="Helix hairpin bin"/>
    <property type="match status" value="1"/>
</dbReference>
<dbReference type="GO" id="GO:1990281">
    <property type="term" value="C:efflux pump complex"/>
    <property type="evidence" value="ECO:0007669"/>
    <property type="project" value="TreeGrafter"/>
</dbReference>
<protein>
    <recommendedName>
        <fullName evidence="3">RND efflux pump membrane fusion protein barrel-sandwich domain-containing protein</fullName>
    </recommendedName>
</protein>
<dbReference type="GO" id="GO:0015562">
    <property type="term" value="F:efflux transmembrane transporter activity"/>
    <property type="evidence" value="ECO:0007669"/>
    <property type="project" value="TreeGrafter"/>
</dbReference>
<name>A0A0G0PRI2_9BACT</name>
<dbReference type="Gene3D" id="2.40.50.100">
    <property type="match status" value="1"/>
</dbReference>
<dbReference type="Proteomes" id="UP000034774">
    <property type="component" value="Unassembled WGS sequence"/>
</dbReference>
<evidence type="ECO:0000313" key="1">
    <source>
        <dbReference type="EMBL" id="KKQ91981.1"/>
    </source>
</evidence>
<dbReference type="PANTHER" id="PTHR30469:SF15">
    <property type="entry name" value="HLYD FAMILY OF SECRETION PROTEINS"/>
    <property type="match status" value="1"/>
</dbReference>
<evidence type="ECO:0008006" key="3">
    <source>
        <dbReference type="Google" id="ProtNLM"/>
    </source>
</evidence>
<sequence length="215" mass="23646">MVTKSFEGVIKARIVEARFSLSGKIISAPKHTGDIVKKWDLLASLDRKILQTELDAELSDYEKVRADFEIFGQKNPNPTEAIDKYLKTEKDAGLKGSVKAVELVKARLDQADLFSPVDGTIIDDGSLAPGLYVTPASSTIKIIDTSSYYFEVEIEQKDISDFLEPKKCKLEIVGIKEEISGESKNVFSDGKKFLVKIPVANTPGVLFGLNGKANF</sequence>
<dbReference type="PANTHER" id="PTHR30469">
    <property type="entry name" value="MULTIDRUG RESISTANCE PROTEIN MDTA"/>
    <property type="match status" value="1"/>
</dbReference>
<dbReference type="Gene3D" id="2.40.30.170">
    <property type="match status" value="1"/>
</dbReference>
<gene>
    <name evidence="1" type="ORF">UT17_C0003G0004</name>
</gene>
<dbReference type="EMBL" id="LBVU01000003">
    <property type="protein sequence ID" value="KKQ91981.1"/>
    <property type="molecule type" value="Genomic_DNA"/>
</dbReference>
<evidence type="ECO:0000313" key="2">
    <source>
        <dbReference type="Proteomes" id="UP000034774"/>
    </source>
</evidence>
<dbReference type="AlphaFoldDB" id="A0A0G0PRI2"/>
<accession>A0A0G0PRI2</accession>
<organism evidence="1 2">
    <name type="scientific">Candidatus Woesebacteria bacterium GW2011_GWB1_39_10</name>
    <dbReference type="NCBI Taxonomy" id="1618572"/>
    <lineage>
        <taxon>Bacteria</taxon>
        <taxon>Candidatus Woeseibacteriota</taxon>
    </lineage>
</organism>
<proteinExistence type="predicted"/>
<comment type="caution">
    <text evidence="1">The sequence shown here is derived from an EMBL/GenBank/DDBJ whole genome shotgun (WGS) entry which is preliminary data.</text>
</comment>
<dbReference type="STRING" id="1618572.UT17_C0003G0004"/>